<comment type="subcellular location">
    <subcellularLocation>
        <location evidence="1">Nucleus</location>
    </subcellularLocation>
</comment>
<evidence type="ECO:0000256" key="4">
    <source>
        <dbReference type="ARBA" id="ARBA00023125"/>
    </source>
</evidence>
<keyword evidence="5" id="KW-0804">Transcription</keyword>
<gene>
    <name evidence="8" type="ORF">SPARVUS_LOCUS9092109</name>
</gene>
<feature type="compositionally biased region" description="Polar residues" evidence="7">
    <location>
        <begin position="107"/>
        <end position="117"/>
    </location>
</feature>
<dbReference type="Proteomes" id="UP001162483">
    <property type="component" value="Unassembled WGS sequence"/>
</dbReference>
<evidence type="ECO:0008006" key="10">
    <source>
        <dbReference type="Google" id="ProtNLM"/>
    </source>
</evidence>
<evidence type="ECO:0000256" key="2">
    <source>
        <dbReference type="ARBA" id="ARBA00022782"/>
    </source>
</evidence>
<keyword evidence="9" id="KW-1185">Reference proteome</keyword>
<feature type="region of interest" description="Disordered" evidence="7">
    <location>
        <begin position="1"/>
        <end position="29"/>
    </location>
</feature>
<dbReference type="PANTHER" id="PTHR45789:SF3">
    <property type="entry name" value="TRANSCRIPTION FACTOR SOX-5"/>
    <property type="match status" value="1"/>
</dbReference>
<keyword evidence="3" id="KW-0805">Transcription regulation</keyword>
<organism evidence="8 9">
    <name type="scientific">Staurois parvus</name>
    <dbReference type="NCBI Taxonomy" id="386267"/>
    <lineage>
        <taxon>Eukaryota</taxon>
        <taxon>Metazoa</taxon>
        <taxon>Chordata</taxon>
        <taxon>Craniata</taxon>
        <taxon>Vertebrata</taxon>
        <taxon>Euteleostomi</taxon>
        <taxon>Amphibia</taxon>
        <taxon>Batrachia</taxon>
        <taxon>Anura</taxon>
        <taxon>Neobatrachia</taxon>
        <taxon>Ranoidea</taxon>
        <taxon>Ranidae</taxon>
        <taxon>Staurois</taxon>
    </lineage>
</organism>
<keyword evidence="4" id="KW-0238">DNA-binding</keyword>
<keyword evidence="6" id="KW-0539">Nucleus</keyword>
<dbReference type="InterPro" id="IPR051356">
    <property type="entry name" value="SOX/SOX-like_TF"/>
</dbReference>
<protein>
    <recommendedName>
        <fullName evidence="10">Transcription factor SOX-5</fullName>
    </recommendedName>
</protein>
<keyword evidence="2" id="KW-0221">Differentiation</keyword>
<proteinExistence type="predicted"/>
<comment type="caution">
    <text evidence="8">The sequence shown here is derived from an EMBL/GenBank/DDBJ whole genome shotgun (WGS) entry which is preliminary data.</text>
</comment>
<evidence type="ECO:0000256" key="3">
    <source>
        <dbReference type="ARBA" id="ARBA00023015"/>
    </source>
</evidence>
<name>A0ABN9E461_9NEOB</name>
<evidence type="ECO:0000313" key="8">
    <source>
        <dbReference type="EMBL" id="CAI9579503.1"/>
    </source>
</evidence>
<evidence type="ECO:0000313" key="9">
    <source>
        <dbReference type="Proteomes" id="UP001162483"/>
    </source>
</evidence>
<evidence type="ECO:0000256" key="5">
    <source>
        <dbReference type="ARBA" id="ARBA00023163"/>
    </source>
</evidence>
<feature type="region of interest" description="Disordered" evidence="7">
    <location>
        <begin position="92"/>
        <end position="130"/>
    </location>
</feature>
<reference evidence="8" key="1">
    <citation type="submission" date="2023-05" db="EMBL/GenBank/DDBJ databases">
        <authorList>
            <person name="Stuckert A."/>
        </authorList>
    </citation>
    <scope>NUCLEOTIDE SEQUENCE</scope>
</reference>
<accession>A0ABN9E461</accession>
<evidence type="ECO:0000256" key="6">
    <source>
        <dbReference type="ARBA" id="ARBA00023242"/>
    </source>
</evidence>
<dbReference type="EMBL" id="CATNWA010015101">
    <property type="protein sequence ID" value="CAI9579503.1"/>
    <property type="molecule type" value="Genomic_DNA"/>
</dbReference>
<evidence type="ECO:0000256" key="7">
    <source>
        <dbReference type="SAM" id="MobiDB-lite"/>
    </source>
</evidence>
<sequence>MSSKRPASPYGDADGEVAMVTSRQKMEDDESGALAAFHLPLHASFPNKPHAEEFQAVSLLTQDVCDHRSPTYQHSAMDIDGNKVVSSFAPHISATSPMKADEGGRQSGESVTNNSLGTPERRKGSLADVVDTLKQRKMEELIKSEPE</sequence>
<feature type="compositionally biased region" description="Basic and acidic residues" evidence="7">
    <location>
        <begin position="119"/>
        <end position="130"/>
    </location>
</feature>
<feature type="non-terminal residue" evidence="8">
    <location>
        <position position="147"/>
    </location>
</feature>
<dbReference type="PANTHER" id="PTHR45789">
    <property type="entry name" value="FI18025P1"/>
    <property type="match status" value="1"/>
</dbReference>
<evidence type="ECO:0000256" key="1">
    <source>
        <dbReference type="ARBA" id="ARBA00004123"/>
    </source>
</evidence>